<keyword evidence="5" id="KW-1185">Reference proteome</keyword>
<name>A0A6N6N6U7_9BACT</name>
<dbReference type="Pfam" id="PF13432">
    <property type="entry name" value="TPR_16"/>
    <property type="match status" value="1"/>
</dbReference>
<dbReference type="Proteomes" id="UP000438699">
    <property type="component" value="Unassembled WGS sequence"/>
</dbReference>
<dbReference type="PROSITE" id="PS50005">
    <property type="entry name" value="TPR"/>
    <property type="match status" value="1"/>
</dbReference>
<accession>A0A6N6N6U7</accession>
<dbReference type="PANTHER" id="PTHR45586:SF1">
    <property type="entry name" value="LIPOPOLYSACCHARIDE ASSEMBLY PROTEIN B"/>
    <property type="match status" value="1"/>
</dbReference>
<sequence length="400" mass="45421">MGTPPLQLRADTMKRMRIFAAVLAFCLLLPVAGLAKLPPEARQTLYKAQILMDDKKYMDAAAVIRQYMKSTQETINGQVYVMLGGALHEAGEKKQALEVFRKGHQCSPDNECLCLNMGITLYELERYAEAGKYLEKAYSLQKAGKDQLLFQAGSAYYLGEKYGEAARVLLRLMHQSKKPEKQWIRLTIHALIESGQTAKAESILIRYLNTNPQEGDYWKLLGKLHLDREEYSEAAAALEIAHRLTKPSQQDMERLASLYRYRNAPLMAAQTLQRAYGNSPDRNQALKVAALLASAGRMQQAVNYLSRHSSGGSVELEKGKMLYQSRDFKKAETVLRKLVAKQNQPEARFYLALCAWERKDWKTAKTELTRVAGQQQFKSRARAYLAVLDDLDEVRREAME</sequence>
<dbReference type="AlphaFoldDB" id="A0A6N6N6U7"/>
<evidence type="ECO:0000313" key="5">
    <source>
        <dbReference type="Proteomes" id="UP000438699"/>
    </source>
</evidence>
<keyword evidence="2 3" id="KW-0802">TPR repeat</keyword>
<protein>
    <submittedName>
        <fullName evidence="4">Tetratricopeptide repeat protein</fullName>
    </submittedName>
</protein>
<proteinExistence type="predicted"/>
<evidence type="ECO:0000256" key="2">
    <source>
        <dbReference type="ARBA" id="ARBA00022803"/>
    </source>
</evidence>
<keyword evidence="1" id="KW-0677">Repeat</keyword>
<evidence type="ECO:0000313" key="4">
    <source>
        <dbReference type="EMBL" id="KAB1443195.1"/>
    </source>
</evidence>
<comment type="caution">
    <text evidence="4">The sequence shown here is derived from an EMBL/GenBank/DDBJ whole genome shotgun (WGS) entry which is preliminary data.</text>
</comment>
<dbReference type="InterPro" id="IPR019734">
    <property type="entry name" value="TPR_rpt"/>
</dbReference>
<dbReference type="InterPro" id="IPR051012">
    <property type="entry name" value="CellSynth/LPSAsmb/PSIAsmb"/>
</dbReference>
<dbReference type="Pfam" id="PF13429">
    <property type="entry name" value="TPR_15"/>
    <property type="match status" value="1"/>
</dbReference>
<gene>
    <name evidence="4" type="ORF">F8A88_02720</name>
</gene>
<feature type="repeat" description="TPR" evidence="3">
    <location>
        <begin position="77"/>
        <end position="110"/>
    </location>
</feature>
<dbReference type="SUPFAM" id="SSF48452">
    <property type="entry name" value="TPR-like"/>
    <property type="match status" value="2"/>
</dbReference>
<dbReference type="SMART" id="SM00028">
    <property type="entry name" value="TPR"/>
    <property type="match status" value="4"/>
</dbReference>
<reference evidence="4 5" key="1">
    <citation type="journal article" date="2017" name="Int. J. Syst. Evol. Microbiol.">
        <title>Desulfovibrio senegalensis sp. nov., a mesophilic sulfate reducer isolated from marine sediment.</title>
        <authorList>
            <person name="Thioye A."/>
            <person name="Gam Z.B.A."/>
            <person name="Mbengue M."/>
            <person name="Cayol J.L."/>
            <person name="Joseph-Bartoli M."/>
            <person name="Toure-Kane C."/>
            <person name="Labat M."/>
        </authorList>
    </citation>
    <scope>NUCLEOTIDE SEQUENCE [LARGE SCALE GENOMIC DNA]</scope>
    <source>
        <strain evidence="4 5">DSM 101509</strain>
    </source>
</reference>
<organism evidence="4 5">
    <name type="scientific">Pseudodesulfovibrio senegalensis</name>
    <dbReference type="NCBI Taxonomy" id="1721087"/>
    <lineage>
        <taxon>Bacteria</taxon>
        <taxon>Pseudomonadati</taxon>
        <taxon>Thermodesulfobacteriota</taxon>
        <taxon>Desulfovibrionia</taxon>
        <taxon>Desulfovibrionales</taxon>
        <taxon>Desulfovibrionaceae</taxon>
    </lineage>
</organism>
<evidence type="ECO:0000256" key="1">
    <source>
        <dbReference type="ARBA" id="ARBA00022737"/>
    </source>
</evidence>
<dbReference type="Gene3D" id="1.25.40.10">
    <property type="entry name" value="Tetratricopeptide repeat domain"/>
    <property type="match status" value="3"/>
</dbReference>
<dbReference type="EMBL" id="WAIE01000001">
    <property type="protein sequence ID" value="KAB1443195.1"/>
    <property type="molecule type" value="Genomic_DNA"/>
</dbReference>
<dbReference type="InterPro" id="IPR011990">
    <property type="entry name" value="TPR-like_helical_dom_sf"/>
</dbReference>
<dbReference type="PANTHER" id="PTHR45586">
    <property type="entry name" value="TPR REPEAT-CONTAINING PROTEIN PA4667"/>
    <property type="match status" value="1"/>
</dbReference>
<evidence type="ECO:0000256" key="3">
    <source>
        <dbReference type="PROSITE-ProRule" id="PRU00339"/>
    </source>
</evidence>